<evidence type="ECO:0000313" key="4">
    <source>
        <dbReference type="Proteomes" id="UP000270873"/>
    </source>
</evidence>
<evidence type="ECO:0000313" key="3">
    <source>
        <dbReference type="Proteomes" id="UP000050469"/>
    </source>
</evidence>
<gene>
    <name evidence="1" type="ORF">ALO53_200187</name>
    <name evidence="2" type="ORF">ALP66_200038</name>
</gene>
<comment type="caution">
    <text evidence="1">The sequence shown here is derived from an EMBL/GenBank/DDBJ whole genome shotgun (WGS) entry which is preliminary data.</text>
</comment>
<dbReference type="AlphaFoldDB" id="A0A0P9TVU4"/>
<dbReference type="RefSeq" id="WP_177032731.1">
    <property type="nucleotide sequence ID" value="NZ_LJQO01000067.1"/>
</dbReference>
<dbReference type="EMBL" id="RBSP01000352">
    <property type="protein sequence ID" value="RMS49225.1"/>
    <property type="molecule type" value="Genomic_DNA"/>
</dbReference>
<accession>A0A0P9TVU4</accession>
<protein>
    <submittedName>
        <fullName evidence="1">Uncharacterized protein</fullName>
    </submittedName>
</protein>
<dbReference type="EMBL" id="LJQO01000067">
    <property type="protein sequence ID" value="KPX79445.1"/>
    <property type="molecule type" value="Genomic_DNA"/>
</dbReference>
<evidence type="ECO:0000313" key="1">
    <source>
        <dbReference type="EMBL" id="KPX79445.1"/>
    </source>
</evidence>
<dbReference type="Proteomes" id="UP000270873">
    <property type="component" value="Unassembled WGS sequence"/>
</dbReference>
<evidence type="ECO:0000313" key="2">
    <source>
        <dbReference type="EMBL" id="RMS49225.1"/>
    </source>
</evidence>
<proteinExistence type="predicted"/>
<reference evidence="1 3" key="1">
    <citation type="submission" date="2015-09" db="EMBL/GenBank/DDBJ databases">
        <title>Genome announcement of multiple Pseudomonas syringae strains.</title>
        <authorList>
            <person name="Thakur S."/>
            <person name="Wang P.W."/>
            <person name="Gong Y."/>
            <person name="Weir B.S."/>
            <person name="Guttman D.S."/>
        </authorList>
    </citation>
    <scope>NUCLEOTIDE SEQUENCE [LARGE SCALE GENOMIC DNA]</scope>
    <source>
        <strain evidence="1 3">ICMP7840</strain>
    </source>
</reference>
<sequence length="45" mass="5009">MKHNEHVMVWLGALRDEATRPECELKRIIEIAGIVARYASGTGSV</sequence>
<dbReference type="PATRIC" id="fig|251724.3.peg.5697"/>
<organism evidence="1 3">
    <name type="scientific">Pseudomonas amygdali pv. photiniae</name>
    <dbReference type="NCBI Taxonomy" id="251724"/>
    <lineage>
        <taxon>Bacteria</taxon>
        <taxon>Pseudomonadati</taxon>
        <taxon>Pseudomonadota</taxon>
        <taxon>Gammaproteobacteria</taxon>
        <taxon>Pseudomonadales</taxon>
        <taxon>Pseudomonadaceae</taxon>
        <taxon>Pseudomonas</taxon>
        <taxon>Pseudomonas amygdali</taxon>
    </lineage>
</organism>
<name>A0A0P9TVU4_PSEA0</name>
<reference evidence="2 4" key="2">
    <citation type="submission" date="2018-08" db="EMBL/GenBank/DDBJ databases">
        <title>Recombination of ecologically and evolutionarily significant loci maintains genetic cohesion in the Pseudomonas syringae species complex.</title>
        <authorList>
            <person name="Dillon M."/>
            <person name="Thakur S."/>
            <person name="Almeida R.N.D."/>
            <person name="Weir B.S."/>
            <person name="Guttman D.S."/>
        </authorList>
    </citation>
    <scope>NUCLEOTIDE SEQUENCE [LARGE SCALE GENOMIC DNA]</scope>
    <source>
        <strain evidence="2 4">ICMP 7847</strain>
    </source>
</reference>
<dbReference type="Proteomes" id="UP000050469">
    <property type="component" value="Unassembled WGS sequence"/>
</dbReference>